<dbReference type="InterPro" id="IPR029062">
    <property type="entry name" value="Class_I_gatase-like"/>
</dbReference>
<protein>
    <submittedName>
        <fullName evidence="5">Peptidase u61 ld-carboxypeptidase a</fullName>
    </submittedName>
</protein>
<dbReference type="SUPFAM" id="SSF141986">
    <property type="entry name" value="LD-carboxypeptidase A C-terminal domain-like"/>
    <property type="match status" value="1"/>
</dbReference>
<dbReference type="CDD" id="cd07062">
    <property type="entry name" value="Peptidase_S66_mccF_like"/>
    <property type="match status" value="1"/>
</dbReference>
<dbReference type="Proteomes" id="UP001283341">
    <property type="component" value="Unassembled WGS sequence"/>
</dbReference>
<dbReference type="Pfam" id="PF02016">
    <property type="entry name" value="Peptidase_S66"/>
    <property type="match status" value="1"/>
</dbReference>
<comment type="caution">
    <text evidence="5">The sequence shown here is derived from an EMBL/GenBank/DDBJ whole genome shotgun (WGS) entry which is preliminary data.</text>
</comment>
<feature type="domain" description="LD-carboxypeptidase C-terminal" evidence="4">
    <location>
        <begin position="219"/>
        <end position="344"/>
    </location>
</feature>
<feature type="domain" description="LD-carboxypeptidase N-terminal" evidence="3">
    <location>
        <begin position="16"/>
        <end position="137"/>
    </location>
</feature>
<sequence>MPSPITPPALKQGDTIAFISPSARLNDTLHLVMSRATDVLTKRGYKVRTFFTKDTGIQSSIRNRLSEIRSAFFDPTVSAIIATIGGTTFTELLPHLIADTDLHAHMRANPKIFVGYSDITGFHWFLHALTGLRTFYGPGAIPELGLPSSSTEDPDSALSFCVENMFKILSTPGKPFGEIPRSLQYHEGNHEFYDHPSSTKLPPLLPSPKWTWLRQGKATGRLFGGCLTVAARLGGVQAIRPDWRDKIVFMETATGDDEMGPPIDRVRAGFADLIAQGVFDHAAGLVIGRAYGYDTDAKRKRYADVIMGLFCDEERGVGKFPILFNVDFGHTAPMVTLPYDVLAKMDSERDRFAVVEGAVV</sequence>
<organism evidence="5 6">
    <name type="scientific">Apodospora peruviana</name>
    <dbReference type="NCBI Taxonomy" id="516989"/>
    <lineage>
        <taxon>Eukaryota</taxon>
        <taxon>Fungi</taxon>
        <taxon>Dikarya</taxon>
        <taxon>Ascomycota</taxon>
        <taxon>Pezizomycotina</taxon>
        <taxon>Sordariomycetes</taxon>
        <taxon>Sordariomycetidae</taxon>
        <taxon>Sordariales</taxon>
        <taxon>Lasiosphaeriaceae</taxon>
        <taxon>Apodospora</taxon>
    </lineage>
</organism>
<dbReference type="InterPro" id="IPR003507">
    <property type="entry name" value="S66_fam"/>
</dbReference>
<dbReference type="PANTHER" id="PTHR30237:SF4">
    <property type="entry name" value="LD-CARBOXYPEPTIDASE C-TERMINAL DOMAIN-CONTAINING PROTEIN"/>
    <property type="match status" value="1"/>
</dbReference>
<dbReference type="GO" id="GO:0016787">
    <property type="term" value="F:hydrolase activity"/>
    <property type="evidence" value="ECO:0007669"/>
    <property type="project" value="UniProtKB-KW"/>
</dbReference>
<dbReference type="Gene3D" id="3.40.50.10740">
    <property type="entry name" value="Class I glutamine amidotransferase-like"/>
    <property type="match status" value="1"/>
</dbReference>
<dbReference type="InterPro" id="IPR027478">
    <property type="entry name" value="LdcA_N"/>
</dbReference>
<dbReference type="PANTHER" id="PTHR30237">
    <property type="entry name" value="MURAMOYLTETRAPEPTIDE CARBOXYPEPTIDASE"/>
    <property type="match status" value="1"/>
</dbReference>
<evidence type="ECO:0000313" key="6">
    <source>
        <dbReference type="Proteomes" id="UP001283341"/>
    </source>
</evidence>
<evidence type="ECO:0000259" key="3">
    <source>
        <dbReference type="Pfam" id="PF02016"/>
    </source>
</evidence>
<comment type="similarity">
    <text evidence="1">Belongs to the peptidase S66 family.</text>
</comment>
<evidence type="ECO:0000256" key="2">
    <source>
        <dbReference type="ARBA" id="ARBA00022801"/>
    </source>
</evidence>
<dbReference type="EMBL" id="JAUEDM010000001">
    <property type="protein sequence ID" value="KAK3328867.1"/>
    <property type="molecule type" value="Genomic_DNA"/>
</dbReference>
<dbReference type="Pfam" id="PF17676">
    <property type="entry name" value="Peptidase_S66C"/>
    <property type="match status" value="1"/>
</dbReference>
<dbReference type="InterPro" id="IPR040921">
    <property type="entry name" value="Peptidase_S66C"/>
</dbReference>
<reference evidence="5" key="2">
    <citation type="submission" date="2023-06" db="EMBL/GenBank/DDBJ databases">
        <authorList>
            <consortium name="Lawrence Berkeley National Laboratory"/>
            <person name="Haridas S."/>
            <person name="Hensen N."/>
            <person name="Bonometti L."/>
            <person name="Westerberg I."/>
            <person name="Brannstrom I.O."/>
            <person name="Guillou S."/>
            <person name="Cros-Aarteil S."/>
            <person name="Calhoun S."/>
            <person name="Kuo A."/>
            <person name="Mondo S."/>
            <person name="Pangilinan J."/>
            <person name="Riley R."/>
            <person name="Labutti K."/>
            <person name="Andreopoulos B."/>
            <person name="Lipzen A."/>
            <person name="Chen C."/>
            <person name="Yanf M."/>
            <person name="Daum C."/>
            <person name="Ng V."/>
            <person name="Clum A."/>
            <person name="Steindorff A."/>
            <person name="Ohm R."/>
            <person name="Martin F."/>
            <person name="Silar P."/>
            <person name="Natvig D."/>
            <person name="Lalanne C."/>
            <person name="Gautier V."/>
            <person name="Ament-Velasquez S.L."/>
            <person name="Kruys A."/>
            <person name="Hutchinson M.I."/>
            <person name="Powell A.J."/>
            <person name="Barry K."/>
            <person name="Miller A.N."/>
            <person name="Grigoriev I.V."/>
            <person name="Debuchy R."/>
            <person name="Gladieux P."/>
            <person name="Thoren M.H."/>
            <person name="Johannesson H."/>
        </authorList>
    </citation>
    <scope>NUCLEOTIDE SEQUENCE</scope>
    <source>
        <strain evidence="5">CBS 118394</strain>
    </source>
</reference>
<dbReference type="Gene3D" id="3.50.30.60">
    <property type="entry name" value="LD-carboxypeptidase A C-terminal domain-like"/>
    <property type="match status" value="1"/>
</dbReference>
<evidence type="ECO:0000256" key="1">
    <source>
        <dbReference type="ARBA" id="ARBA00010233"/>
    </source>
</evidence>
<reference evidence="5" key="1">
    <citation type="journal article" date="2023" name="Mol. Phylogenet. Evol.">
        <title>Genome-scale phylogeny and comparative genomics of the fungal order Sordariales.</title>
        <authorList>
            <person name="Hensen N."/>
            <person name="Bonometti L."/>
            <person name="Westerberg I."/>
            <person name="Brannstrom I.O."/>
            <person name="Guillou S."/>
            <person name="Cros-Aarteil S."/>
            <person name="Calhoun S."/>
            <person name="Haridas S."/>
            <person name="Kuo A."/>
            <person name="Mondo S."/>
            <person name="Pangilinan J."/>
            <person name="Riley R."/>
            <person name="LaButti K."/>
            <person name="Andreopoulos B."/>
            <person name="Lipzen A."/>
            <person name="Chen C."/>
            <person name="Yan M."/>
            <person name="Daum C."/>
            <person name="Ng V."/>
            <person name="Clum A."/>
            <person name="Steindorff A."/>
            <person name="Ohm R.A."/>
            <person name="Martin F."/>
            <person name="Silar P."/>
            <person name="Natvig D.O."/>
            <person name="Lalanne C."/>
            <person name="Gautier V."/>
            <person name="Ament-Velasquez S.L."/>
            <person name="Kruys A."/>
            <person name="Hutchinson M.I."/>
            <person name="Powell A.J."/>
            <person name="Barry K."/>
            <person name="Miller A.N."/>
            <person name="Grigoriev I.V."/>
            <person name="Debuchy R."/>
            <person name="Gladieux P."/>
            <person name="Hiltunen Thoren M."/>
            <person name="Johannesson H."/>
        </authorList>
    </citation>
    <scope>NUCLEOTIDE SEQUENCE</scope>
    <source>
        <strain evidence="5">CBS 118394</strain>
    </source>
</reference>
<evidence type="ECO:0000313" key="5">
    <source>
        <dbReference type="EMBL" id="KAK3328867.1"/>
    </source>
</evidence>
<gene>
    <name evidence="5" type="ORF">B0H66DRAFT_539579</name>
</gene>
<dbReference type="InterPro" id="IPR027461">
    <property type="entry name" value="Carboxypeptidase_A_C_sf"/>
</dbReference>
<proteinExistence type="inferred from homology"/>
<dbReference type="SUPFAM" id="SSF52317">
    <property type="entry name" value="Class I glutamine amidotransferase-like"/>
    <property type="match status" value="1"/>
</dbReference>
<accession>A0AAE0IPN0</accession>
<dbReference type="InterPro" id="IPR040449">
    <property type="entry name" value="Peptidase_S66_N"/>
</dbReference>
<name>A0AAE0IPN0_9PEZI</name>
<dbReference type="AlphaFoldDB" id="A0AAE0IPN0"/>
<dbReference type="PIRSF" id="PIRSF028757">
    <property type="entry name" value="LD-carboxypeptidase"/>
    <property type="match status" value="1"/>
</dbReference>
<keyword evidence="2" id="KW-0378">Hydrolase</keyword>
<keyword evidence="6" id="KW-1185">Reference proteome</keyword>
<evidence type="ECO:0000259" key="4">
    <source>
        <dbReference type="Pfam" id="PF17676"/>
    </source>
</evidence>